<organism evidence="2 3">
    <name type="scientific">Brenthis ino</name>
    <name type="common">lesser marbled fritillary</name>
    <dbReference type="NCBI Taxonomy" id="405034"/>
    <lineage>
        <taxon>Eukaryota</taxon>
        <taxon>Metazoa</taxon>
        <taxon>Ecdysozoa</taxon>
        <taxon>Arthropoda</taxon>
        <taxon>Hexapoda</taxon>
        <taxon>Insecta</taxon>
        <taxon>Pterygota</taxon>
        <taxon>Neoptera</taxon>
        <taxon>Endopterygota</taxon>
        <taxon>Lepidoptera</taxon>
        <taxon>Glossata</taxon>
        <taxon>Ditrysia</taxon>
        <taxon>Papilionoidea</taxon>
        <taxon>Nymphalidae</taxon>
        <taxon>Heliconiinae</taxon>
        <taxon>Argynnini</taxon>
        <taxon>Brenthis</taxon>
    </lineage>
</organism>
<feature type="compositionally biased region" description="Basic residues" evidence="1">
    <location>
        <begin position="34"/>
        <end position="49"/>
    </location>
</feature>
<protein>
    <submittedName>
        <fullName evidence="2">Uncharacterized protein</fullName>
    </submittedName>
</protein>
<gene>
    <name evidence="2" type="ORF">BINO364_LOCUS1766</name>
</gene>
<feature type="region of interest" description="Disordered" evidence="1">
    <location>
        <begin position="34"/>
        <end position="77"/>
    </location>
</feature>
<dbReference type="Proteomes" id="UP000838878">
    <property type="component" value="Chromosome 1"/>
</dbReference>
<sequence length="77" mass="8114">MVDDNNSVPTPLPVTLERGVCGRMASAQCTGGVWRRRGRAGPGRVRSHRTTSPPSALPTTPPSPNAYPLGLTSDLFA</sequence>
<keyword evidence="3" id="KW-1185">Reference proteome</keyword>
<name>A0A8J9V2M1_9NEOP</name>
<evidence type="ECO:0000313" key="3">
    <source>
        <dbReference type="Proteomes" id="UP000838878"/>
    </source>
</evidence>
<dbReference type="EMBL" id="OV170221">
    <property type="protein sequence ID" value="CAH0714748.1"/>
    <property type="molecule type" value="Genomic_DNA"/>
</dbReference>
<feature type="non-terminal residue" evidence="2">
    <location>
        <position position="77"/>
    </location>
</feature>
<reference evidence="2" key="1">
    <citation type="submission" date="2021-12" db="EMBL/GenBank/DDBJ databases">
        <authorList>
            <person name="Martin H S."/>
        </authorList>
    </citation>
    <scope>NUCLEOTIDE SEQUENCE</scope>
</reference>
<proteinExistence type="predicted"/>
<evidence type="ECO:0000256" key="1">
    <source>
        <dbReference type="SAM" id="MobiDB-lite"/>
    </source>
</evidence>
<dbReference type="AlphaFoldDB" id="A0A8J9V2M1"/>
<accession>A0A8J9V2M1</accession>
<evidence type="ECO:0000313" key="2">
    <source>
        <dbReference type="EMBL" id="CAH0714748.1"/>
    </source>
</evidence>
<feature type="compositionally biased region" description="Pro residues" evidence="1">
    <location>
        <begin position="55"/>
        <end position="65"/>
    </location>
</feature>